<evidence type="ECO:0000256" key="1">
    <source>
        <dbReference type="ARBA" id="ARBA00005564"/>
    </source>
</evidence>
<organism evidence="2 3">
    <name type="scientific">Microbacterium dauci</name>
    <dbReference type="NCBI Taxonomy" id="3048008"/>
    <lineage>
        <taxon>Bacteria</taxon>
        <taxon>Bacillati</taxon>
        <taxon>Actinomycetota</taxon>
        <taxon>Actinomycetes</taxon>
        <taxon>Micrococcales</taxon>
        <taxon>Microbacteriaceae</taxon>
        <taxon>Microbacterium</taxon>
    </lineage>
</organism>
<evidence type="ECO:0000313" key="3">
    <source>
        <dbReference type="Proteomes" id="UP001321481"/>
    </source>
</evidence>
<keyword evidence="3" id="KW-1185">Reference proteome</keyword>
<dbReference type="InterPro" id="IPR015943">
    <property type="entry name" value="WD40/YVTN_repeat-like_dom_sf"/>
</dbReference>
<dbReference type="InterPro" id="IPR050282">
    <property type="entry name" value="Cycloisomerase_2"/>
</dbReference>
<dbReference type="SUPFAM" id="SSF51004">
    <property type="entry name" value="C-terminal (heme d1) domain of cytochrome cd1-nitrite reductase"/>
    <property type="match status" value="1"/>
</dbReference>
<dbReference type="RefSeq" id="WP_283716452.1">
    <property type="nucleotide sequence ID" value="NZ_JASJND010000006.1"/>
</dbReference>
<dbReference type="Gene3D" id="2.130.10.10">
    <property type="entry name" value="YVTN repeat-like/Quinoprotein amine dehydrogenase"/>
    <property type="match status" value="1"/>
</dbReference>
<dbReference type="PANTHER" id="PTHR30344:SF1">
    <property type="entry name" value="6-PHOSPHOGLUCONOLACTONASE"/>
    <property type="match status" value="1"/>
</dbReference>
<evidence type="ECO:0000313" key="2">
    <source>
        <dbReference type="EMBL" id="MDJ1114788.1"/>
    </source>
</evidence>
<dbReference type="Pfam" id="PF10282">
    <property type="entry name" value="Lactonase"/>
    <property type="match status" value="1"/>
</dbReference>
<dbReference type="EMBL" id="JASJND010000006">
    <property type="protein sequence ID" value="MDJ1114788.1"/>
    <property type="molecule type" value="Genomic_DNA"/>
</dbReference>
<proteinExistence type="inferred from homology"/>
<dbReference type="PANTHER" id="PTHR30344">
    <property type="entry name" value="6-PHOSPHOGLUCONOLACTONASE-RELATED"/>
    <property type="match status" value="1"/>
</dbReference>
<name>A0ABT6ZF40_9MICO</name>
<reference evidence="2 3" key="1">
    <citation type="submission" date="2023-05" db="EMBL/GenBank/DDBJ databases">
        <title>Microbacterium dauci sp.nov., Isolated from Carrot Rhizosphere Soil.</title>
        <authorList>
            <person name="Xiao Z."/>
            <person name="Zheng J."/>
        </authorList>
    </citation>
    <scope>NUCLEOTIDE SEQUENCE [LARGE SCALE GENOMIC DNA]</scope>
    <source>
        <strain evidence="2 3">LX3-4</strain>
    </source>
</reference>
<protein>
    <submittedName>
        <fullName evidence="2">Beta-propeller fold lactonase family protein</fullName>
    </submittedName>
</protein>
<accession>A0ABT6ZF40</accession>
<comment type="similarity">
    <text evidence="1">Belongs to the cycloisomerase 2 family.</text>
</comment>
<dbReference type="Proteomes" id="UP001321481">
    <property type="component" value="Unassembled WGS sequence"/>
</dbReference>
<dbReference type="InterPro" id="IPR019405">
    <property type="entry name" value="Lactonase_7-beta_prop"/>
</dbReference>
<dbReference type="InterPro" id="IPR011048">
    <property type="entry name" value="Haem_d1_sf"/>
</dbReference>
<sequence>MPSSLALVANSGDSSISTFRIADGTLERLAVTARITGCSNFAVDAARGFVYASVKADATHAEPGILTLTLDRETGELTEHSRVDLPDGAMNYLALTRDGSALLGAAYSGGYGIVASVDDGVVSAPIAEVRFPRLHSVLASDDGRFAYFVSLEADLVAQYALGDDLALTPLEPAVVPAPTGSGPRHIALDDSRGAAYVLTEFSAEVLHFDRDAESGLLTYRDFAPAHDPAAGLGHSVIDEKPLEHHYVWGADLHLGDGVVWASERTASTLAAVPLAADGSVSAPDAYTVTEPQPRGFALSGDGRVLLAAGERSTTVSLYAVDGAELTLSHQAETGRGANWVRFV</sequence>
<comment type="caution">
    <text evidence="2">The sequence shown here is derived from an EMBL/GenBank/DDBJ whole genome shotgun (WGS) entry which is preliminary data.</text>
</comment>
<gene>
    <name evidence="2" type="ORF">QNI14_10015</name>
</gene>